<evidence type="ECO:0000313" key="2">
    <source>
        <dbReference type="EMBL" id="KAJ1116880.1"/>
    </source>
</evidence>
<evidence type="ECO:0000313" key="3">
    <source>
        <dbReference type="Proteomes" id="UP001066276"/>
    </source>
</evidence>
<comment type="caution">
    <text evidence="2">The sequence shown here is derived from an EMBL/GenBank/DDBJ whole genome shotgun (WGS) entry which is preliminary data.</text>
</comment>
<dbReference type="Proteomes" id="UP001066276">
    <property type="component" value="Chromosome 8"/>
</dbReference>
<sequence>MTGPATKQYSAHATGLCCGLLPSRKWGGDVGPTPNRTWTQPQKDEYEGNPLRKLERRSGSSRTADQVLHSTIGKKLPCIPLRTLVISELQRGPALTPHSYMAVDLPAQTHGILVASSNLGSKRLGA</sequence>
<feature type="compositionally biased region" description="Basic and acidic residues" evidence="1">
    <location>
        <begin position="42"/>
        <end position="58"/>
    </location>
</feature>
<name>A0AAV7NLF2_PLEWA</name>
<protein>
    <submittedName>
        <fullName evidence="2">Uncharacterized protein</fullName>
    </submittedName>
</protein>
<dbReference type="EMBL" id="JANPWB010000012">
    <property type="protein sequence ID" value="KAJ1116880.1"/>
    <property type="molecule type" value="Genomic_DNA"/>
</dbReference>
<reference evidence="2" key="1">
    <citation type="journal article" date="2022" name="bioRxiv">
        <title>Sequencing and chromosome-scale assembly of the giantPleurodeles waltlgenome.</title>
        <authorList>
            <person name="Brown T."/>
            <person name="Elewa A."/>
            <person name="Iarovenko S."/>
            <person name="Subramanian E."/>
            <person name="Araus A.J."/>
            <person name="Petzold A."/>
            <person name="Susuki M."/>
            <person name="Suzuki K.-i.T."/>
            <person name="Hayashi T."/>
            <person name="Toyoda A."/>
            <person name="Oliveira C."/>
            <person name="Osipova E."/>
            <person name="Leigh N.D."/>
            <person name="Simon A."/>
            <person name="Yun M.H."/>
        </authorList>
    </citation>
    <scope>NUCLEOTIDE SEQUENCE</scope>
    <source>
        <strain evidence="2">20211129_DDA</strain>
        <tissue evidence="2">Liver</tissue>
    </source>
</reference>
<feature type="region of interest" description="Disordered" evidence="1">
    <location>
        <begin position="23"/>
        <end position="66"/>
    </location>
</feature>
<organism evidence="2 3">
    <name type="scientific">Pleurodeles waltl</name>
    <name type="common">Iberian ribbed newt</name>
    <dbReference type="NCBI Taxonomy" id="8319"/>
    <lineage>
        <taxon>Eukaryota</taxon>
        <taxon>Metazoa</taxon>
        <taxon>Chordata</taxon>
        <taxon>Craniata</taxon>
        <taxon>Vertebrata</taxon>
        <taxon>Euteleostomi</taxon>
        <taxon>Amphibia</taxon>
        <taxon>Batrachia</taxon>
        <taxon>Caudata</taxon>
        <taxon>Salamandroidea</taxon>
        <taxon>Salamandridae</taxon>
        <taxon>Pleurodelinae</taxon>
        <taxon>Pleurodeles</taxon>
    </lineage>
</organism>
<accession>A0AAV7NLF2</accession>
<evidence type="ECO:0000256" key="1">
    <source>
        <dbReference type="SAM" id="MobiDB-lite"/>
    </source>
</evidence>
<gene>
    <name evidence="2" type="ORF">NDU88_005085</name>
</gene>
<dbReference type="AlphaFoldDB" id="A0AAV7NLF2"/>
<proteinExistence type="predicted"/>
<keyword evidence="3" id="KW-1185">Reference proteome</keyword>